<gene>
    <name evidence="3" type="ORF">HMPREF1541_06089</name>
</gene>
<dbReference type="InterPro" id="IPR033181">
    <property type="entry name" value="Mic26_fungi"/>
</dbReference>
<keyword evidence="1" id="KW-0496">Mitochondrion</keyword>
<evidence type="ECO:0000313" key="4">
    <source>
        <dbReference type="Proteomes" id="UP000030752"/>
    </source>
</evidence>
<evidence type="ECO:0000256" key="1">
    <source>
        <dbReference type="RuleBase" id="RU363021"/>
    </source>
</evidence>
<dbReference type="OrthoDB" id="2399148at2759"/>
<reference evidence="3 4" key="1">
    <citation type="submission" date="2013-03" db="EMBL/GenBank/DDBJ databases">
        <title>The Genome Sequence of Phialophora europaea CBS 101466.</title>
        <authorList>
            <consortium name="The Broad Institute Genomics Platform"/>
            <person name="Cuomo C."/>
            <person name="de Hoog S."/>
            <person name="Gorbushina A."/>
            <person name="Walker B."/>
            <person name="Young S.K."/>
            <person name="Zeng Q."/>
            <person name="Gargeya S."/>
            <person name="Fitzgerald M."/>
            <person name="Haas B."/>
            <person name="Abouelleil A."/>
            <person name="Allen A.W."/>
            <person name="Alvarado L."/>
            <person name="Arachchi H.M."/>
            <person name="Berlin A.M."/>
            <person name="Chapman S.B."/>
            <person name="Gainer-Dewar J."/>
            <person name="Goldberg J."/>
            <person name="Griggs A."/>
            <person name="Gujja S."/>
            <person name="Hansen M."/>
            <person name="Howarth C."/>
            <person name="Imamovic A."/>
            <person name="Ireland A."/>
            <person name="Larimer J."/>
            <person name="McCowan C."/>
            <person name="Murphy C."/>
            <person name="Pearson M."/>
            <person name="Poon T.W."/>
            <person name="Priest M."/>
            <person name="Roberts A."/>
            <person name="Saif S."/>
            <person name="Shea T."/>
            <person name="Sisk P."/>
            <person name="Sykes S."/>
            <person name="Wortman J."/>
            <person name="Nusbaum C."/>
            <person name="Birren B."/>
        </authorList>
    </citation>
    <scope>NUCLEOTIDE SEQUENCE [LARGE SCALE GENOMIC DNA]</scope>
    <source>
        <strain evidence="3 4">CBS 101466</strain>
    </source>
</reference>
<evidence type="ECO:0000313" key="3">
    <source>
        <dbReference type="EMBL" id="ETN39863.1"/>
    </source>
</evidence>
<dbReference type="HOGENOM" id="CLU_072876_0_0_1"/>
<dbReference type="InterPro" id="IPR019166">
    <property type="entry name" value="MIC26/MIC27"/>
</dbReference>
<keyword evidence="1" id="KW-0472">Membrane</keyword>
<dbReference type="Pfam" id="PF09769">
    <property type="entry name" value="ApoO"/>
    <property type="match status" value="1"/>
</dbReference>
<dbReference type="GO" id="GO:0042407">
    <property type="term" value="P:cristae formation"/>
    <property type="evidence" value="ECO:0007669"/>
    <property type="project" value="InterPro"/>
</dbReference>
<dbReference type="RefSeq" id="XP_008718648.1">
    <property type="nucleotide sequence ID" value="XM_008720426.1"/>
</dbReference>
<dbReference type="EMBL" id="KB822721">
    <property type="protein sequence ID" value="ETN39863.1"/>
    <property type="molecule type" value="Genomic_DNA"/>
</dbReference>
<protein>
    <recommendedName>
        <fullName evidence="1">MICOS complex subunit</fullName>
    </recommendedName>
</protein>
<dbReference type="GeneID" id="19973428"/>
<comment type="subcellular location">
    <subcellularLocation>
        <location evidence="1">Mitochondrion inner membrane</location>
    </subcellularLocation>
</comment>
<name>W2RVU1_CYPE1</name>
<dbReference type="GO" id="GO:0061617">
    <property type="term" value="C:MICOS complex"/>
    <property type="evidence" value="ECO:0007669"/>
    <property type="project" value="UniProtKB-UniRule"/>
</dbReference>
<dbReference type="STRING" id="1220924.W2RVU1"/>
<dbReference type="PANTHER" id="PTHR28268">
    <property type="entry name" value="MICOS SUBUNIT MIC26"/>
    <property type="match status" value="1"/>
</dbReference>
<organism evidence="3 4">
    <name type="scientific">Cyphellophora europaea (strain CBS 101466)</name>
    <name type="common">Phialophora europaea</name>
    <dbReference type="NCBI Taxonomy" id="1220924"/>
    <lineage>
        <taxon>Eukaryota</taxon>
        <taxon>Fungi</taxon>
        <taxon>Dikarya</taxon>
        <taxon>Ascomycota</taxon>
        <taxon>Pezizomycotina</taxon>
        <taxon>Eurotiomycetes</taxon>
        <taxon>Chaetothyriomycetidae</taxon>
        <taxon>Chaetothyriales</taxon>
        <taxon>Cyphellophoraceae</taxon>
        <taxon>Cyphellophora</taxon>
    </lineage>
</organism>
<keyword evidence="4" id="KW-1185">Reference proteome</keyword>
<dbReference type="Proteomes" id="UP000030752">
    <property type="component" value="Unassembled WGS sequence"/>
</dbReference>
<comment type="function">
    <text evidence="1">Component of the MICOS complex, a large protein complex of the mitochondrial inner membrane that plays crucial roles in the maintenance of crista junctions, inner membrane architecture, and formation of contact sites to the outer membrane.</text>
</comment>
<dbReference type="InParanoid" id="W2RVU1"/>
<dbReference type="GO" id="GO:0044284">
    <property type="term" value="C:mitochondrial crista junction"/>
    <property type="evidence" value="ECO:0007669"/>
    <property type="project" value="TreeGrafter"/>
</dbReference>
<evidence type="ECO:0000256" key="2">
    <source>
        <dbReference type="SAM" id="MobiDB-lite"/>
    </source>
</evidence>
<sequence length="244" mass="26020">MARARVLHHSRALAATAVAGSVASLYPRQTAWAESPADDRKPIYSDAVPFASPKAPTLPLPGNGSTHNSEPSRPTPTDLLAAQIKHGRLALYELSLSTENAFNRGLSYAFKKETQLADTIASLAPAPSTGEQLLPGGIYVLVATLAGSIVSRNRGILLRATFPLGVGIAAGWALIPVTMRNVGDLIWEYEKRVPALADTHLQIRSFGEDAWHRVREGGAVAVKRVDSATDQARGAVEGWVEKGK</sequence>
<dbReference type="eggNOG" id="ENOG502S70K">
    <property type="taxonomic scope" value="Eukaryota"/>
</dbReference>
<feature type="region of interest" description="Disordered" evidence="2">
    <location>
        <begin position="55"/>
        <end position="76"/>
    </location>
</feature>
<dbReference type="AlphaFoldDB" id="W2RVU1"/>
<dbReference type="PANTHER" id="PTHR28268:SF1">
    <property type="entry name" value="MICOS SUBUNIT MIC26"/>
    <property type="match status" value="1"/>
</dbReference>
<keyword evidence="1" id="KW-0999">Mitochondrion inner membrane</keyword>
<dbReference type="VEuPathDB" id="FungiDB:HMPREF1541_06089"/>
<comment type="subunit">
    <text evidence="1">Component of the mitochondrial contact site and cristae organizing system (MICOS) complex.</text>
</comment>
<feature type="compositionally biased region" description="Polar residues" evidence="2">
    <location>
        <begin position="63"/>
        <end position="72"/>
    </location>
</feature>
<accession>W2RVU1</accession>
<proteinExistence type="predicted"/>